<dbReference type="Gene3D" id="3.40.30.10">
    <property type="entry name" value="Glutaredoxin"/>
    <property type="match status" value="1"/>
</dbReference>
<accession>V7IAR7</accession>
<dbReference type="STRING" id="994573.T472_0201020"/>
<keyword evidence="3" id="KW-1185">Reference proteome</keyword>
<dbReference type="InterPro" id="IPR006504">
    <property type="entry name" value="Tscrpt_reg_Spx/MgsR"/>
</dbReference>
<dbReference type="InterPro" id="IPR036249">
    <property type="entry name" value="Thioredoxin-like_sf"/>
</dbReference>
<evidence type="ECO:0000313" key="2">
    <source>
        <dbReference type="EMBL" id="ETA82439.1"/>
    </source>
</evidence>
<comment type="similarity">
    <text evidence="1">Belongs to the ArsC family.</text>
</comment>
<sequence length="116" mass="13545">MELIGYSKCGTCQKARKYLSARDIRYVWREITEKPPTMEELRGILYSGVELKRLLNTSGQVYRELNIKEMLVSMDVEEVLRLLSKNPMLVKRPILMTCDGNTLVGFNEEEWNKTIK</sequence>
<gene>
    <name evidence="2" type="ORF">T472_0201020</name>
</gene>
<dbReference type="SUPFAM" id="SSF52833">
    <property type="entry name" value="Thioredoxin-like"/>
    <property type="match status" value="1"/>
</dbReference>
<dbReference type="PROSITE" id="PS51353">
    <property type="entry name" value="ARSC"/>
    <property type="match status" value="1"/>
</dbReference>
<dbReference type="Proteomes" id="UP000017747">
    <property type="component" value="Unassembled WGS sequence"/>
</dbReference>
<proteinExistence type="inferred from homology"/>
<dbReference type="EMBL" id="AXUN02000014">
    <property type="protein sequence ID" value="ETA82439.1"/>
    <property type="molecule type" value="Genomic_DNA"/>
</dbReference>
<dbReference type="OrthoDB" id="9794155at2"/>
<comment type="caution">
    <text evidence="2">The sequence shown here is derived from an EMBL/GenBank/DDBJ whole genome shotgun (WGS) entry which is preliminary data.</text>
</comment>
<dbReference type="RefSeq" id="WP_023387259.1">
    <property type="nucleotide sequence ID" value="NZ_AXUN02000014.1"/>
</dbReference>
<protein>
    <submittedName>
        <fullName evidence="2">Glutaredoxin</fullName>
    </submittedName>
</protein>
<dbReference type="PANTHER" id="PTHR30041:SF8">
    <property type="entry name" value="PROTEIN YFFB"/>
    <property type="match status" value="1"/>
</dbReference>
<reference evidence="2 3" key="1">
    <citation type="journal article" date="2014" name="Genome Announc.">
        <title>Genome Sequence of Youngiibacter fragilis, the Type Strain of the Genus Youngiibacter.</title>
        <authorList>
            <person name="Wawrik C.B."/>
            <person name="Callaghan A.V."/>
            <person name="Stamps B.W."/>
            <person name="Wawrik B."/>
        </authorList>
    </citation>
    <scope>NUCLEOTIDE SEQUENCE [LARGE SCALE GENOMIC DNA]</scope>
    <source>
        <strain evidence="2 3">232.1</strain>
    </source>
</reference>
<dbReference type="eggNOG" id="COG1393">
    <property type="taxonomic scope" value="Bacteria"/>
</dbReference>
<dbReference type="AlphaFoldDB" id="V7IAR7"/>
<organism evidence="2 3">
    <name type="scientific">Youngiibacter fragilis 232.1</name>
    <dbReference type="NCBI Taxonomy" id="994573"/>
    <lineage>
        <taxon>Bacteria</taxon>
        <taxon>Bacillati</taxon>
        <taxon>Bacillota</taxon>
        <taxon>Clostridia</taxon>
        <taxon>Eubacteriales</taxon>
        <taxon>Clostridiaceae</taxon>
        <taxon>Youngiibacter</taxon>
    </lineage>
</organism>
<evidence type="ECO:0000256" key="1">
    <source>
        <dbReference type="PROSITE-ProRule" id="PRU01282"/>
    </source>
</evidence>
<dbReference type="InterPro" id="IPR006660">
    <property type="entry name" value="Arsenate_reductase-like"/>
</dbReference>
<name>V7IAR7_9CLOT</name>
<dbReference type="PANTHER" id="PTHR30041">
    <property type="entry name" value="ARSENATE REDUCTASE"/>
    <property type="match status" value="1"/>
</dbReference>
<dbReference type="Pfam" id="PF03960">
    <property type="entry name" value="ArsC"/>
    <property type="match status" value="1"/>
</dbReference>
<evidence type="ECO:0000313" key="3">
    <source>
        <dbReference type="Proteomes" id="UP000017747"/>
    </source>
</evidence>
<dbReference type="NCBIfam" id="TIGR01617">
    <property type="entry name" value="arsC_related"/>
    <property type="match status" value="1"/>
</dbReference>